<keyword evidence="5" id="KW-0547">Nucleotide-binding</keyword>
<keyword evidence="7" id="KW-0067">ATP-binding</keyword>
<dbReference type="PROSITE" id="PS50109">
    <property type="entry name" value="HIS_KIN"/>
    <property type="match status" value="1"/>
</dbReference>
<protein>
    <recommendedName>
        <fullName evidence="2">histidine kinase</fullName>
        <ecNumber evidence="2">2.7.13.3</ecNumber>
    </recommendedName>
</protein>
<gene>
    <name evidence="11" type="ORF">EYB31_00615</name>
</gene>
<keyword evidence="3" id="KW-0597">Phosphoprotein</keyword>
<dbReference type="GO" id="GO:0005524">
    <property type="term" value="F:ATP binding"/>
    <property type="evidence" value="ECO:0007669"/>
    <property type="project" value="UniProtKB-KW"/>
</dbReference>
<dbReference type="OrthoDB" id="9813151at2"/>
<evidence type="ECO:0000256" key="5">
    <source>
        <dbReference type="ARBA" id="ARBA00022741"/>
    </source>
</evidence>
<dbReference type="InterPro" id="IPR036890">
    <property type="entry name" value="HATPase_C_sf"/>
</dbReference>
<dbReference type="EC" id="2.7.13.3" evidence="2"/>
<dbReference type="Gene3D" id="3.30.565.10">
    <property type="entry name" value="Histidine kinase-like ATPase, C-terminal domain"/>
    <property type="match status" value="1"/>
</dbReference>
<dbReference type="SUPFAM" id="SSF47384">
    <property type="entry name" value="Homodimeric domain of signal transducing histidine kinase"/>
    <property type="match status" value="1"/>
</dbReference>
<feature type="coiled-coil region" evidence="9">
    <location>
        <begin position="65"/>
        <end position="92"/>
    </location>
</feature>
<dbReference type="Pfam" id="PF00512">
    <property type="entry name" value="HisKA"/>
    <property type="match status" value="1"/>
</dbReference>
<organism evidence="11 12">
    <name type="scientific">Paenibacillus thalictri</name>
    <dbReference type="NCBI Taxonomy" id="2527873"/>
    <lineage>
        <taxon>Bacteria</taxon>
        <taxon>Bacillati</taxon>
        <taxon>Bacillota</taxon>
        <taxon>Bacilli</taxon>
        <taxon>Bacillales</taxon>
        <taxon>Paenibacillaceae</taxon>
        <taxon>Paenibacillus</taxon>
    </lineage>
</organism>
<dbReference type="PANTHER" id="PTHR43547:SF2">
    <property type="entry name" value="HYBRID SIGNAL TRANSDUCTION HISTIDINE KINASE C"/>
    <property type="match status" value="1"/>
</dbReference>
<dbReference type="Proteomes" id="UP000293142">
    <property type="component" value="Unassembled WGS sequence"/>
</dbReference>
<dbReference type="Pfam" id="PF02518">
    <property type="entry name" value="HATPase_c"/>
    <property type="match status" value="1"/>
</dbReference>
<reference evidence="11 12" key="1">
    <citation type="submission" date="2019-02" db="EMBL/GenBank/DDBJ databases">
        <title>Paenibacillus sp. nov., isolated from surface-sterilized tissue of Thalictrum simplex L.</title>
        <authorList>
            <person name="Tuo L."/>
        </authorList>
    </citation>
    <scope>NUCLEOTIDE SEQUENCE [LARGE SCALE GENOMIC DNA]</scope>
    <source>
        <strain evidence="11 12">N2SHLJ1</strain>
    </source>
</reference>
<dbReference type="InterPro" id="IPR003594">
    <property type="entry name" value="HATPase_dom"/>
</dbReference>
<evidence type="ECO:0000259" key="10">
    <source>
        <dbReference type="PROSITE" id="PS50109"/>
    </source>
</evidence>
<dbReference type="InterPro" id="IPR005467">
    <property type="entry name" value="His_kinase_dom"/>
</dbReference>
<dbReference type="CDD" id="cd00082">
    <property type="entry name" value="HisKA"/>
    <property type="match status" value="1"/>
</dbReference>
<evidence type="ECO:0000256" key="6">
    <source>
        <dbReference type="ARBA" id="ARBA00022777"/>
    </source>
</evidence>
<dbReference type="SUPFAM" id="SSF55874">
    <property type="entry name" value="ATPase domain of HSP90 chaperone/DNA topoisomerase II/histidine kinase"/>
    <property type="match status" value="1"/>
</dbReference>
<dbReference type="InterPro" id="IPR003661">
    <property type="entry name" value="HisK_dim/P_dom"/>
</dbReference>
<evidence type="ECO:0000256" key="2">
    <source>
        <dbReference type="ARBA" id="ARBA00012438"/>
    </source>
</evidence>
<evidence type="ECO:0000313" key="12">
    <source>
        <dbReference type="Proteomes" id="UP000293142"/>
    </source>
</evidence>
<feature type="domain" description="Histidine kinase" evidence="10">
    <location>
        <begin position="92"/>
        <end position="317"/>
    </location>
</feature>
<evidence type="ECO:0000256" key="4">
    <source>
        <dbReference type="ARBA" id="ARBA00022679"/>
    </source>
</evidence>
<dbReference type="SMART" id="SM00388">
    <property type="entry name" value="HisKA"/>
    <property type="match status" value="1"/>
</dbReference>
<sequence>MTKSNRGLFELEINALRSAKQSLEDNRQEGNELQEPFQELIGHYERLLKLSMKIFNISDIQGKSLKRQESEMSRINEQLRQMEKARRQLITDISHELGTPMTSVQGYVKAMLDGIIEPSSHYLQLVYDKSTYVNHLIDDLFEISKLESSQTRLTLMDCSLHQLQDLLQKAESDVSGEGFRLTLTRQPDLSEFEGLRLSYDPTRLGQAVHHLIAYAMKRTPDHGNIHIQVDVKEGALTDQDERDEPGHTVTVSITDGGGGFEETPLPSMQLDRFRRTELGLAIAKIIVLRHEGNIGIIPAPDGIEGSSTVYFTLPAKRLQNGRFKGSGK</sequence>
<keyword evidence="6 11" id="KW-0418">Kinase</keyword>
<dbReference type="RefSeq" id="WP_131011335.1">
    <property type="nucleotide sequence ID" value="NZ_SIRE01000002.1"/>
</dbReference>
<proteinExistence type="predicted"/>
<dbReference type="InterPro" id="IPR036097">
    <property type="entry name" value="HisK_dim/P_sf"/>
</dbReference>
<comment type="catalytic activity">
    <reaction evidence="1">
        <text>ATP + protein L-histidine = ADP + protein N-phospho-L-histidine.</text>
        <dbReference type="EC" id="2.7.13.3"/>
    </reaction>
</comment>
<name>A0A4Q9DZH8_9BACL</name>
<dbReference type="PANTHER" id="PTHR43547">
    <property type="entry name" value="TWO-COMPONENT HISTIDINE KINASE"/>
    <property type="match status" value="1"/>
</dbReference>
<dbReference type="Gene3D" id="1.10.287.130">
    <property type="match status" value="1"/>
</dbReference>
<keyword evidence="9" id="KW-0175">Coiled coil</keyword>
<evidence type="ECO:0000256" key="7">
    <source>
        <dbReference type="ARBA" id="ARBA00022840"/>
    </source>
</evidence>
<keyword evidence="8" id="KW-0902">Two-component regulatory system</keyword>
<comment type="caution">
    <text evidence="11">The sequence shown here is derived from an EMBL/GenBank/DDBJ whole genome shotgun (WGS) entry which is preliminary data.</text>
</comment>
<dbReference type="AlphaFoldDB" id="A0A4Q9DZH8"/>
<dbReference type="EMBL" id="SIRE01000002">
    <property type="protein sequence ID" value="TBL81550.1"/>
    <property type="molecule type" value="Genomic_DNA"/>
</dbReference>
<dbReference type="SMART" id="SM00387">
    <property type="entry name" value="HATPase_c"/>
    <property type="match status" value="1"/>
</dbReference>
<accession>A0A4Q9DZH8</accession>
<evidence type="ECO:0000256" key="1">
    <source>
        <dbReference type="ARBA" id="ARBA00000085"/>
    </source>
</evidence>
<dbReference type="GO" id="GO:0000155">
    <property type="term" value="F:phosphorelay sensor kinase activity"/>
    <property type="evidence" value="ECO:0007669"/>
    <property type="project" value="InterPro"/>
</dbReference>
<evidence type="ECO:0000256" key="3">
    <source>
        <dbReference type="ARBA" id="ARBA00022553"/>
    </source>
</evidence>
<keyword evidence="4" id="KW-0808">Transferase</keyword>
<evidence type="ECO:0000256" key="8">
    <source>
        <dbReference type="ARBA" id="ARBA00023012"/>
    </source>
</evidence>
<evidence type="ECO:0000313" key="11">
    <source>
        <dbReference type="EMBL" id="TBL81550.1"/>
    </source>
</evidence>
<evidence type="ECO:0000256" key="9">
    <source>
        <dbReference type="SAM" id="Coils"/>
    </source>
</evidence>
<keyword evidence="12" id="KW-1185">Reference proteome</keyword>